<accession>A0A3B5QET8</accession>
<sequence>WSSGDRTSRFCVSRSSRRKRRTASSRRQRATGDADPPTTTGSDGPNMSNEEMKADILLSLRGDIAKVIRDELKGALAEDFQAIRSELQAVRSEIANNSKAIQAEMDIIKTEVRDLKGGLSTWSDQVTSLQSTVTSLQKEMSTLKDKCEDLEGRMRRSNIRIAGIEERPGSSSPQAVAKIIQEVLQMDRDIKVDRSHRTLTGRGPRDRETPRVIIAKLHHDGDAAEILRRARGRAPLFHNGHRVAFFPDYTASVAKARATFTEVRRALQGIKEVRYGLLYPARFRITYHNEEKEFLDPKTAMEYVRNNITPTESAE</sequence>
<evidence type="ECO:0000256" key="1">
    <source>
        <dbReference type="SAM" id="Coils"/>
    </source>
</evidence>
<reference evidence="4" key="2">
    <citation type="journal article" date="2013" name="Nat. Genet.">
        <title>The genome of the platyfish, Xiphophorus maculatus, provides insights into evolutionary adaptation and several complex traits.</title>
        <authorList>
            <person name="Schartl M."/>
            <person name="Walter R.B."/>
            <person name="Shen Y."/>
            <person name="Garcia T."/>
            <person name="Catchen J."/>
            <person name="Amores A."/>
            <person name="Braasch I."/>
            <person name="Chalopin D."/>
            <person name="Volff J.N."/>
            <person name="Lesch K.P."/>
            <person name="Bisazza A."/>
            <person name="Minx P."/>
            <person name="Hillier L."/>
            <person name="Wilson R.K."/>
            <person name="Fuerstenberg S."/>
            <person name="Boore J."/>
            <person name="Searle S."/>
            <person name="Postlethwait J.H."/>
            <person name="Warren W.C."/>
        </authorList>
    </citation>
    <scope>NUCLEOTIDE SEQUENCE [LARGE SCALE GENOMIC DNA]</scope>
    <source>
        <strain evidence="4">JP 163 A</strain>
    </source>
</reference>
<feature type="compositionally biased region" description="Polar residues" evidence="2">
    <location>
        <begin position="37"/>
        <end position="49"/>
    </location>
</feature>
<dbReference type="Gene3D" id="1.20.5.340">
    <property type="match status" value="1"/>
</dbReference>
<dbReference type="Proteomes" id="UP000002852">
    <property type="component" value="Unassembled WGS sequence"/>
</dbReference>
<proteinExistence type="predicted"/>
<protein>
    <recommendedName>
        <fullName evidence="5">L1 transposable element RRM domain-containing protein</fullName>
    </recommendedName>
</protein>
<dbReference type="InterPro" id="IPR004244">
    <property type="entry name" value="Transposase_22"/>
</dbReference>
<keyword evidence="1" id="KW-0175">Coiled coil</keyword>
<evidence type="ECO:0000313" key="3">
    <source>
        <dbReference type="Ensembl" id="ENSXMAP00000028857.1"/>
    </source>
</evidence>
<reference evidence="3" key="3">
    <citation type="submission" date="2025-08" db="UniProtKB">
        <authorList>
            <consortium name="Ensembl"/>
        </authorList>
    </citation>
    <scope>IDENTIFICATION</scope>
    <source>
        <strain evidence="3">JP 163 A</strain>
    </source>
</reference>
<name>A0A3B5QET8_XIPMA</name>
<dbReference type="Ensembl" id="ENSXMAT00000040832.1">
    <property type="protein sequence ID" value="ENSXMAP00000028857.1"/>
    <property type="gene ID" value="ENSXMAG00000027816.1"/>
</dbReference>
<dbReference type="PANTHER" id="PTHR11505">
    <property type="entry name" value="L1 TRANSPOSABLE ELEMENT-RELATED"/>
    <property type="match status" value="1"/>
</dbReference>
<feature type="coiled-coil region" evidence="1">
    <location>
        <begin position="126"/>
        <end position="167"/>
    </location>
</feature>
<dbReference type="InParanoid" id="A0A3B5QET8"/>
<feature type="compositionally biased region" description="Basic residues" evidence="2">
    <location>
        <begin position="15"/>
        <end position="29"/>
    </location>
</feature>
<evidence type="ECO:0008006" key="5">
    <source>
        <dbReference type="Google" id="ProtNLM"/>
    </source>
</evidence>
<dbReference type="GeneTree" id="ENSGT00940000171226"/>
<reference evidence="4" key="1">
    <citation type="submission" date="2012-01" db="EMBL/GenBank/DDBJ databases">
        <authorList>
            <person name="Walter R."/>
            <person name="Schartl M."/>
            <person name="Warren W."/>
        </authorList>
    </citation>
    <scope>NUCLEOTIDE SEQUENCE [LARGE SCALE GENOMIC DNA]</scope>
    <source>
        <strain evidence="4">JP 163 A</strain>
    </source>
</reference>
<dbReference type="OMA" id="WNDEMVA"/>
<reference evidence="3" key="4">
    <citation type="submission" date="2025-09" db="UniProtKB">
        <authorList>
            <consortium name="Ensembl"/>
        </authorList>
    </citation>
    <scope>IDENTIFICATION</scope>
    <source>
        <strain evidence="3">JP 163 A</strain>
    </source>
</reference>
<keyword evidence="4" id="KW-1185">Reference proteome</keyword>
<organism evidence="3 4">
    <name type="scientific">Xiphophorus maculatus</name>
    <name type="common">Southern platyfish</name>
    <name type="synonym">Platypoecilus maculatus</name>
    <dbReference type="NCBI Taxonomy" id="8083"/>
    <lineage>
        <taxon>Eukaryota</taxon>
        <taxon>Metazoa</taxon>
        <taxon>Chordata</taxon>
        <taxon>Craniata</taxon>
        <taxon>Vertebrata</taxon>
        <taxon>Euteleostomi</taxon>
        <taxon>Actinopterygii</taxon>
        <taxon>Neopterygii</taxon>
        <taxon>Teleostei</taxon>
        <taxon>Neoteleostei</taxon>
        <taxon>Acanthomorphata</taxon>
        <taxon>Ovalentaria</taxon>
        <taxon>Atherinomorphae</taxon>
        <taxon>Cyprinodontiformes</taxon>
        <taxon>Poeciliidae</taxon>
        <taxon>Poeciliinae</taxon>
        <taxon>Xiphophorus</taxon>
    </lineage>
</organism>
<evidence type="ECO:0000256" key="2">
    <source>
        <dbReference type="SAM" id="MobiDB-lite"/>
    </source>
</evidence>
<dbReference type="AlphaFoldDB" id="A0A3B5QET8"/>
<dbReference type="InterPro" id="IPR042566">
    <property type="entry name" value="L1_C"/>
</dbReference>
<feature type="region of interest" description="Disordered" evidence="2">
    <location>
        <begin position="1"/>
        <end position="49"/>
    </location>
</feature>
<evidence type="ECO:0000313" key="4">
    <source>
        <dbReference type="Proteomes" id="UP000002852"/>
    </source>
</evidence>
<dbReference type="Gene3D" id="3.30.250.20">
    <property type="entry name" value="L1 transposable element, C-terminal domain"/>
    <property type="match status" value="1"/>
</dbReference>